<evidence type="ECO:0000313" key="6">
    <source>
        <dbReference type="EMBL" id="EPQ58170.1"/>
    </source>
</evidence>
<dbReference type="InterPro" id="IPR015943">
    <property type="entry name" value="WD40/YVTN_repeat-like_dom_sf"/>
</dbReference>
<dbReference type="InterPro" id="IPR036322">
    <property type="entry name" value="WD40_repeat_dom_sf"/>
</dbReference>
<evidence type="ECO:0000256" key="2">
    <source>
        <dbReference type="ARBA" id="ARBA00007861"/>
    </source>
</evidence>
<dbReference type="OMA" id="KNVCRMR"/>
<feature type="region of interest" description="Disordered" evidence="5">
    <location>
        <begin position="171"/>
        <end position="198"/>
    </location>
</feature>
<dbReference type="Proteomes" id="UP000030669">
    <property type="component" value="Unassembled WGS sequence"/>
</dbReference>
<evidence type="ECO:0000256" key="5">
    <source>
        <dbReference type="SAM" id="MobiDB-lite"/>
    </source>
</evidence>
<feature type="compositionally biased region" description="Acidic residues" evidence="5">
    <location>
        <begin position="365"/>
        <end position="379"/>
    </location>
</feature>
<dbReference type="GO" id="GO:0005730">
    <property type="term" value="C:nucleolus"/>
    <property type="evidence" value="ECO:0007669"/>
    <property type="project" value="InterPro"/>
</dbReference>
<evidence type="ECO:0000313" key="7">
    <source>
        <dbReference type="Proteomes" id="UP000030669"/>
    </source>
</evidence>
<sequence>MVCIFVAGDELGNIKTVRCHEQPTASGSRAEVKTIFDGTASGKEKSIQGLAISSGSTGGRSIITTHADGAVNASSICEEGSLKREHGWNETRLKPGQRFVGLAAHEKVTYTCTSNGALRRTWVDDAKQELQHATASLPMRLCDWRLSGDEKSFIYGGEEVEVSLWDTERAFASQPPNTEPSAQTSKKRKRGGDLLPGETWRAKNVPNDFLSLRQPVHNTSLTYLSSPNEILTGTMFGNVRRYDARAARRPVADWKGVSKVGGVKLVHKGHNENEVFVADQGSNLFAMDLRNGRILYGYKGLSGAITSIASAPSLLGSVSLDRYFRLHSIYPPPADAKQRQEQRGEVVDKVYMNSIPTVLTVSREDDGEDDEDENDDDIWETMQNIDESTKEASRSNRKKKAKE</sequence>
<dbReference type="GO" id="GO:0042273">
    <property type="term" value="P:ribosomal large subunit biogenesis"/>
    <property type="evidence" value="ECO:0007669"/>
    <property type="project" value="InterPro"/>
</dbReference>
<dbReference type="EMBL" id="KB469298">
    <property type="protein sequence ID" value="EPQ58170.1"/>
    <property type="molecule type" value="Genomic_DNA"/>
</dbReference>
<feature type="region of interest" description="Disordered" evidence="5">
    <location>
        <begin position="358"/>
        <end position="403"/>
    </location>
</feature>
<name>S7RTZ1_GLOTA</name>
<accession>S7RTZ1</accession>
<feature type="compositionally biased region" description="Polar residues" evidence="5">
    <location>
        <begin position="174"/>
        <end position="184"/>
    </location>
</feature>
<dbReference type="HOGENOM" id="CLU_033769_1_0_1"/>
<comment type="function">
    <text evidence="1">Involved in the biogenesis of the 60S ribosomal subunit.</text>
</comment>
<comment type="similarity">
    <text evidence="2">Belongs to the NSA1 family.</text>
</comment>
<comment type="subunit">
    <text evidence="3">Component of the pre-66S ribosomal particle.</text>
</comment>
<dbReference type="OrthoDB" id="18388at2759"/>
<dbReference type="eggNOG" id="KOG3881">
    <property type="taxonomic scope" value="Eukaryota"/>
</dbReference>
<evidence type="ECO:0000256" key="3">
    <source>
        <dbReference type="ARBA" id="ARBA00011187"/>
    </source>
</evidence>
<evidence type="ECO:0000256" key="4">
    <source>
        <dbReference type="ARBA" id="ARBA00014234"/>
    </source>
</evidence>
<dbReference type="GO" id="GO:0030687">
    <property type="term" value="C:preribosome, large subunit precursor"/>
    <property type="evidence" value="ECO:0007669"/>
    <property type="project" value="TreeGrafter"/>
</dbReference>
<gene>
    <name evidence="6" type="ORF">GLOTRDRAFT_114648</name>
</gene>
<evidence type="ECO:0000256" key="1">
    <source>
        <dbReference type="ARBA" id="ARBA00002889"/>
    </source>
</evidence>
<dbReference type="KEGG" id="gtr:GLOTRDRAFT_114648"/>
<dbReference type="Gene3D" id="2.130.10.10">
    <property type="entry name" value="YVTN repeat-like/Quinoprotein amine dehydrogenase"/>
    <property type="match status" value="1"/>
</dbReference>
<dbReference type="SUPFAM" id="SSF50978">
    <property type="entry name" value="WD40 repeat-like"/>
    <property type="match status" value="1"/>
</dbReference>
<dbReference type="GeneID" id="19299917"/>
<dbReference type="PANTHER" id="PTHR16038:SF4">
    <property type="entry name" value="WD REPEAT-CONTAINING PROTEIN 74"/>
    <property type="match status" value="1"/>
</dbReference>
<proteinExistence type="inferred from homology"/>
<dbReference type="RefSeq" id="XP_007863424.1">
    <property type="nucleotide sequence ID" value="XM_007865233.1"/>
</dbReference>
<protein>
    <recommendedName>
        <fullName evidence="4">Ribosome biogenesis protein NSA1</fullName>
    </recommendedName>
</protein>
<dbReference type="InterPro" id="IPR037379">
    <property type="entry name" value="WDR74/Nsa1"/>
</dbReference>
<keyword evidence="7" id="KW-1185">Reference proteome</keyword>
<dbReference type="PANTHER" id="PTHR16038">
    <property type="entry name" value="NOP SEVEN ASSOCIATED PROTEIN 1"/>
    <property type="match status" value="1"/>
</dbReference>
<reference evidence="6 7" key="1">
    <citation type="journal article" date="2012" name="Science">
        <title>The Paleozoic origin of enzymatic lignin decomposition reconstructed from 31 fungal genomes.</title>
        <authorList>
            <person name="Floudas D."/>
            <person name="Binder M."/>
            <person name="Riley R."/>
            <person name="Barry K."/>
            <person name="Blanchette R.A."/>
            <person name="Henrissat B."/>
            <person name="Martinez A.T."/>
            <person name="Otillar R."/>
            <person name="Spatafora J.W."/>
            <person name="Yadav J.S."/>
            <person name="Aerts A."/>
            <person name="Benoit I."/>
            <person name="Boyd A."/>
            <person name="Carlson A."/>
            <person name="Copeland A."/>
            <person name="Coutinho P.M."/>
            <person name="de Vries R.P."/>
            <person name="Ferreira P."/>
            <person name="Findley K."/>
            <person name="Foster B."/>
            <person name="Gaskell J."/>
            <person name="Glotzer D."/>
            <person name="Gorecki P."/>
            <person name="Heitman J."/>
            <person name="Hesse C."/>
            <person name="Hori C."/>
            <person name="Igarashi K."/>
            <person name="Jurgens J.A."/>
            <person name="Kallen N."/>
            <person name="Kersten P."/>
            <person name="Kohler A."/>
            <person name="Kuees U."/>
            <person name="Kumar T.K.A."/>
            <person name="Kuo A."/>
            <person name="LaButti K."/>
            <person name="Larrondo L.F."/>
            <person name="Lindquist E."/>
            <person name="Ling A."/>
            <person name="Lombard V."/>
            <person name="Lucas S."/>
            <person name="Lundell T."/>
            <person name="Martin R."/>
            <person name="McLaughlin D.J."/>
            <person name="Morgenstern I."/>
            <person name="Morin E."/>
            <person name="Murat C."/>
            <person name="Nagy L.G."/>
            <person name="Nolan M."/>
            <person name="Ohm R.A."/>
            <person name="Patyshakuliyeva A."/>
            <person name="Rokas A."/>
            <person name="Ruiz-Duenas F.J."/>
            <person name="Sabat G."/>
            <person name="Salamov A."/>
            <person name="Samejima M."/>
            <person name="Schmutz J."/>
            <person name="Slot J.C."/>
            <person name="St John F."/>
            <person name="Stenlid J."/>
            <person name="Sun H."/>
            <person name="Sun S."/>
            <person name="Syed K."/>
            <person name="Tsang A."/>
            <person name="Wiebenga A."/>
            <person name="Young D."/>
            <person name="Pisabarro A."/>
            <person name="Eastwood D.C."/>
            <person name="Martin F."/>
            <person name="Cullen D."/>
            <person name="Grigoriev I.V."/>
            <person name="Hibbett D.S."/>
        </authorList>
    </citation>
    <scope>NUCLEOTIDE SEQUENCE [LARGE SCALE GENOMIC DNA]</scope>
    <source>
        <strain evidence="6 7">ATCC 11539</strain>
    </source>
</reference>
<dbReference type="AlphaFoldDB" id="S7RTZ1"/>
<dbReference type="STRING" id="670483.S7RTZ1"/>
<organism evidence="6 7">
    <name type="scientific">Gloeophyllum trabeum (strain ATCC 11539 / FP-39264 / Madison 617)</name>
    <name type="common">Brown rot fungus</name>
    <dbReference type="NCBI Taxonomy" id="670483"/>
    <lineage>
        <taxon>Eukaryota</taxon>
        <taxon>Fungi</taxon>
        <taxon>Dikarya</taxon>
        <taxon>Basidiomycota</taxon>
        <taxon>Agaricomycotina</taxon>
        <taxon>Agaricomycetes</taxon>
        <taxon>Gloeophyllales</taxon>
        <taxon>Gloeophyllaceae</taxon>
        <taxon>Gloeophyllum</taxon>
    </lineage>
</organism>